<dbReference type="Proteomes" id="UP000053110">
    <property type="component" value="Unassembled WGS sequence"/>
</dbReference>
<feature type="chain" id="PRO_5044538798" evidence="1">
    <location>
        <begin position="21"/>
        <end position="203"/>
    </location>
</feature>
<reference evidence="4" key="1">
    <citation type="journal article" date="2013" name="Nat. Genet.">
        <title>The wheat powdery mildew genome shows the unique evolution of an obligate biotroph.</title>
        <authorList>
            <person name="Wicker T."/>
            <person name="Oberhaensli S."/>
            <person name="Parlange F."/>
            <person name="Buchmann J.P."/>
            <person name="Shatalina M."/>
            <person name="Roffler S."/>
            <person name="Ben-David R."/>
            <person name="Dolezel J."/>
            <person name="Simkova H."/>
            <person name="Schulze-Lefert P."/>
            <person name="Spanu P.D."/>
            <person name="Bruggmann R."/>
            <person name="Amselem J."/>
            <person name="Quesneville H."/>
            <person name="Ver Loren van Themaat E."/>
            <person name="Paape T."/>
            <person name="Shimizu K.K."/>
            <person name="Keller B."/>
        </authorList>
    </citation>
    <scope>NUCLEOTIDE SEQUENCE [LARGE SCALE GENOMIC DNA]</scope>
    <source>
        <strain evidence="4">96224</strain>
    </source>
</reference>
<organism evidence="3">
    <name type="scientific">Blumeria graminis f. sp. tritici 96224</name>
    <dbReference type="NCBI Taxonomy" id="1268274"/>
    <lineage>
        <taxon>Eukaryota</taxon>
        <taxon>Fungi</taxon>
        <taxon>Dikarya</taxon>
        <taxon>Ascomycota</taxon>
        <taxon>Pezizomycotina</taxon>
        <taxon>Leotiomycetes</taxon>
        <taxon>Erysiphales</taxon>
        <taxon>Erysiphaceae</taxon>
        <taxon>Blumeria</taxon>
    </lineage>
</organism>
<proteinExistence type="predicted"/>
<name>A0A061HJ52_BLUGR</name>
<reference evidence="2" key="2">
    <citation type="submission" date="2013-01" db="EMBL/GenBank/DDBJ databases">
        <title>The wheat powdery mildew genome reveals unique evolution of an obligate biotroph.</title>
        <authorList>
            <person name="Oberhaensli S."/>
            <person name="Wicker T."/>
            <person name="Keller B."/>
        </authorList>
    </citation>
    <scope>NUCLEOTIDE SEQUENCE</scope>
    <source>
        <strain evidence="2">96224</strain>
    </source>
</reference>
<evidence type="ECO:0000256" key="1">
    <source>
        <dbReference type="SAM" id="SignalP"/>
    </source>
</evidence>
<dbReference type="HOGENOM" id="CLU_1348715_0_0_1"/>
<accession>A0A061HJ52</accession>
<evidence type="ECO:0000313" key="2">
    <source>
        <dbReference type="EMBL" id="EPQ65886.1"/>
    </source>
</evidence>
<evidence type="ECO:0000313" key="4">
    <source>
        <dbReference type="Proteomes" id="UP000053110"/>
    </source>
</evidence>
<protein>
    <submittedName>
        <fullName evidence="3">BgtAcSP-31145</fullName>
    </submittedName>
</protein>
<gene>
    <name evidence="2" type="ORF">BGT96224_AcSP31145</name>
    <name evidence="3" type="ORF">BGT96224V2_LOCUS2363</name>
</gene>
<feature type="signal peptide" evidence="1">
    <location>
        <begin position="1"/>
        <end position="20"/>
    </location>
</feature>
<sequence>MKIRLLSAVIALLCATHSAATHFLRKEFTYTVTADLVGYGDKPEHVDPQAAYYCSKTRQYSQALINEVVAFSKAKSVYRYYLRPPINLTKPTYPIQVVIDGFRVYENFIVHPISPNPEFFYNPSVEVKDYVIMDYEFNFITIVYTLIEQWESVIFNQCFPLIPTKPVSQVFLYYPGSPLGLSKAIQPDIVPGSENKIINWVQY</sequence>
<keyword evidence="1" id="KW-0732">Signal</keyword>
<reference evidence="3" key="3">
    <citation type="submission" date="2018-07" db="EMBL/GenBank/DDBJ databases">
        <authorList>
            <person name="Quirk P.G."/>
            <person name="Krulwich T.A."/>
        </authorList>
    </citation>
    <scope>NUCLEOTIDE SEQUENCE</scope>
    <source>
        <strain evidence="3">96224</strain>
    </source>
</reference>
<dbReference type="EMBL" id="UIGY01000044">
    <property type="protein sequence ID" value="SUZ09192.1"/>
    <property type="molecule type" value="Genomic_DNA"/>
</dbReference>
<dbReference type="AlphaFoldDB" id="A0A061HJ52"/>
<dbReference type="EMBL" id="KE375017">
    <property type="protein sequence ID" value="EPQ65886.1"/>
    <property type="molecule type" value="Genomic_DNA"/>
</dbReference>
<feature type="non-terminal residue" evidence="3">
    <location>
        <position position="203"/>
    </location>
</feature>
<evidence type="ECO:0000313" key="3">
    <source>
        <dbReference type="EMBL" id="SUZ09192.1"/>
    </source>
</evidence>